<feature type="compositionally biased region" description="Gly residues" evidence="12">
    <location>
        <begin position="435"/>
        <end position="447"/>
    </location>
</feature>
<feature type="region of interest" description="Disordered" evidence="12">
    <location>
        <begin position="361"/>
        <end position="447"/>
    </location>
</feature>
<feature type="compositionally biased region" description="Low complexity" evidence="12">
    <location>
        <begin position="1224"/>
        <end position="1233"/>
    </location>
</feature>
<feature type="region of interest" description="Disordered" evidence="12">
    <location>
        <begin position="752"/>
        <end position="786"/>
    </location>
</feature>
<feature type="compositionally biased region" description="Basic and acidic residues" evidence="12">
    <location>
        <begin position="531"/>
        <end position="540"/>
    </location>
</feature>
<dbReference type="SMART" id="SM00552">
    <property type="entry name" value="ADEAMc"/>
    <property type="match status" value="1"/>
</dbReference>
<comment type="cofactor">
    <cofactor evidence="5">
        <name>1D-myo-inositol hexakisphosphate</name>
        <dbReference type="ChEBI" id="CHEBI:58130"/>
    </cofactor>
</comment>
<feature type="region of interest" description="Disordered" evidence="12">
    <location>
        <begin position="1109"/>
        <end position="1244"/>
    </location>
</feature>
<feature type="compositionally biased region" description="Low complexity" evidence="12">
    <location>
        <begin position="482"/>
        <end position="511"/>
    </location>
</feature>
<dbReference type="Proteomes" id="UP000028834">
    <property type="component" value="Unassembled WGS sequence"/>
</dbReference>
<evidence type="ECO:0000313" key="14">
    <source>
        <dbReference type="EMBL" id="KFG60365.1"/>
    </source>
</evidence>
<dbReference type="VEuPathDB" id="ToxoDB:TGRUB_244680"/>
<feature type="compositionally biased region" description="Basic and acidic residues" evidence="12">
    <location>
        <begin position="1151"/>
        <end position="1164"/>
    </location>
</feature>
<feature type="region of interest" description="Disordered" evidence="12">
    <location>
        <begin position="257"/>
        <end position="276"/>
    </location>
</feature>
<dbReference type="EMBL" id="AFYV02001938">
    <property type="protein sequence ID" value="KFG60365.1"/>
    <property type="molecule type" value="Genomic_DNA"/>
</dbReference>
<comment type="similarity">
    <text evidence="7">Belongs to the ADAT1 family.</text>
</comment>
<feature type="region of interest" description="Disordered" evidence="12">
    <location>
        <begin position="837"/>
        <end position="954"/>
    </location>
</feature>
<feature type="compositionally biased region" description="Basic and acidic residues" evidence="12">
    <location>
        <begin position="1109"/>
        <end position="1141"/>
    </location>
</feature>
<dbReference type="OrthoDB" id="332499at2759"/>
<feature type="compositionally biased region" description="Basic and acidic residues" evidence="12">
    <location>
        <begin position="640"/>
        <end position="670"/>
    </location>
</feature>
<evidence type="ECO:0000256" key="6">
    <source>
        <dbReference type="ARBA" id="ARBA00037784"/>
    </source>
</evidence>
<evidence type="ECO:0000256" key="12">
    <source>
        <dbReference type="SAM" id="MobiDB-lite"/>
    </source>
</evidence>
<dbReference type="Pfam" id="PF02137">
    <property type="entry name" value="A_deamin"/>
    <property type="match status" value="1"/>
</dbReference>
<proteinExistence type="inferred from homology"/>
<evidence type="ECO:0000256" key="4">
    <source>
        <dbReference type="ARBA" id="ARBA00022833"/>
    </source>
</evidence>
<dbReference type="PROSITE" id="PS50141">
    <property type="entry name" value="A_DEAMIN_EDITASE"/>
    <property type="match status" value="1"/>
</dbReference>
<evidence type="ECO:0000256" key="5">
    <source>
        <dbReference type="ARBA" id="ARBA00037026"/>
    </source>
</evidence>
<dbReference type="PANTHER" id="PTHR46516:SF1">
    <property type="entry name" value="TRNA-SPECIFIC ADENOSINE DEAMINASE 1"/>
    <property type="match status" value="1"/>
</dbReference>
<evidence type="ECO:0000256" key="11">
    <source>
        <dbReference type="ARBA" id="ARBA00047635"/>
    </source>
</evidence>
<feature type="compositionally biased region" description="Basic and acidic residues" evidence="12">
    <location>
        <begin position="891"/>
        <end position="902"/>
    </location>
</feature>
<feature type="compositionally biased region" description="Basic and acidic residues" evidence="12">
    <location>
        <begin position="210"/>
        <end position="230"/>
    </location>
</feature>
<evidence type="ECO:0000256" key="2">
    <source>
        <dbReference type="ARBA" id="ARBA00022723"/>
    </source>
</evidence>
<feature type="compositionally biased region" description="Basic and acidic residues" evidence="12">
    <location>
        <begin position="843"/>
        <end position="869"/>
    </location>
</feature>
<comment type="function">
    <text evidence="6">Specifically deaminates adenosine-37 to inosine in tRNA-Ala.</text>
</comment>
<comment type="catalytic activity">
    <reaction evidence="11">
        <text>adenosine(37) in tRNA(Ala) + H2O + H(+) = inosine(37) in tRNA(Ala) + NH4(+)</text>
        <dbReference type="Rhea" id="RHEA:50968"/>
        <dbReference type="Rhea" id="RHEA-COMP:12855"/>
        <dbReference type="Rhea" id="RHEA-COMP:12856"/>
        <dbReference type="ChEBI" id="CHEBI:15377"/>
        <dbReference type="ChEBI" id="CHEBI:15378"/>
        <dbReference type="ChEBI" id="CHEBI:28938"/>
        <dbReference type="ChEBI" id="CHEBI:74411"/>
        <dbReference type="ChEBI" id="CHEBI:82852"/>
        <dbReference type="EC" id="3.5.4.34"/>
    </reaction>
</comment>
<feature type="region of interest" description="Disordered" evidence="12">
    <location>
        <begin position="480"/>
        <end position="549"/>
    </location>
</feature>
<keyword evidence="1" id="KW-0819">tRNA processing</keyword>
<feature type="compositionally biased region" description="Basic and acidic residues" evidence="12">
    <location>
        <begin position="395"/>
        <end position="423"/>
    </location>
</feature>
<keyword evidence="3" id="KW-0378">Hydrolase</keyword>
<evidence type="ECO:0000256" key="10">
    <source>
        <dbReference type="ARBA" id="ARBA00041760"/>
    </source>
</evidence>
<comment type="caution">
    <text evidence="14">The sequence shown here is derived from an EMBL/GenBank/DDBJ whole genome shotgun (WGS) entry which is preliminary data.</text>
</comment>
<evidence type="ECO:0000256" key="9">
    <source>
        <dbReference type="ARBA" id="ARBA00040502"/>
    </source>
</evidence>
<dbReference type="GO" id="GO:0046872">
    <property type="term" value="F:metal ion binding"/>
    <property type="evidence" value="ECO:0007669"/>
    <property type="project" value="UniProtKB-KW"/>
</dbReference>
<organism evidence="14 15">
    <name type="scientific">Toxoplasma gondii RUB</name>
    <dbReference type="NCBI Taxonomy" id="935652"/>
    <lineage>
        <taxon>Eukaryota</taxon>
        <taxon>Sar</taxon>
        <taxon>Alveolata</taxon>
        <taxon>Apicomplexa</taxon>
        <taxon>Conoidasida</taxon>
        <taxon>Coccidia</taxon>
        <taxon>Eucoccidiorida</taxon>
        <taxon>Eimeriorina</taxon>
        <taxon>Sarcocystidae</taxon>
        <taxon>Toxoplasma</taxon>
    </lineage>
</organism>
<keyword evidence="2" id="KW-0479">Metal-binding</keyword>
<dbReference type="EC" id="3.5.4.34" evidence="8"/>
<dbReference type="PANTHER" id="PTHR46516">
    <property type="entry name" value="TRNA-SPECIFIC ADENOSINE DEAMINASE 1"/>
    <property type="match status" value="1"/>
</dbReference>
<evidence type="ECO:0000256" key="3">
    <source>
        <dbReference type="ARBA" id="ARBA00022801"/>
    </source>
</evidence>
<feature type="region of interest" description="Disordered" evidence="12">
    <location>
        <begin position="617"/>
        <end position="686"/>
    </location>
</feature>
<evidence type="ECO:0000256" key="1">
    <source>
        <dbReference type="ARBA" id="ARBA00022694"/>
    </source>
</evidence>
<feature type="compositionally biased region" description="Basic and acidic residues" evidence="12">
    <location>
        <begin position="617"/>
        <end position="627"/>
    </location>
</feature>
<evidence type="ECO:0000256" key="8">
    <source>
        <dbReference type="ARBA" id="ARBA00038940"/>
    </source>
</evidence>
<feature type="compositionally biased region" description="Low complexity" evidence="12">
    <location>
        <begin position="265"/>
        <end position="276"/>
    </location>
</feature>
<dbReference type="GO" id="GO:0043829">
    <property type="term" value="F:tRNA-specific adenosine-37 deaminase activity"/>
    <property type="evidence" value="ECO:0007669"/>
    <property type="project" value="UniProtKB-EC"/>
</dbReference>
<evidence type="ECO:0000313" key="15">
    <source>
        <dbReference type="Proteomes" id="UP000028834"/>
    </source>
</evidence>
<evidence type="ECO:0000259" key="13">
    <source>
        <dbReference type="PROSITE" id="PS50141"/>
    </source>
</evidence>
<feature type="region of interest" description="Disordered" evidence="12">
    <location>
        <begin position="694"/>
        <end position="713"/>
    </location>
</feature>
<accession>A0A086LUP7</accession>
<feature type="region of interest" description="Disordered" evidence="12">
    <location>
        <begin position="210"/>
        <end position="232"/>
    </location>
</feature>
<reference evidence="14 15" key="1">
    <citation type="submission" date="2014-05" db="EMBL/GenBank/DDBJ databases">
        <authorList>
            <person name="Sibley D."/>
            <person name="Venepally P."/>
            <person name="Karamycheva S."/>
            <person name="Hadjithomas M."/>
            <person name="Khan A."/>
            <person name="Brunk B."/>
            <person name="Roos D."/>
            <person name="Caler E."/>
            <person name="Lorenzi H."/>
        </authorList>
    </citation>
    <scope>NUCLEOTIDE SEQUENCE [LARGE SCALE GENOMIC DNA]</scope>
    <source>
        <strain evidence="14 15">RUB</strain>
    </source>
</reference>
<evidence type="ECO:0000256" key="7">
    <source>
        <dbReference type="ARBA" id="ARBA00038326"/>
    </source>
</evidence>
<sequence>MLISRLCPNVRRQLSQKDSIGRTSTTRIDTPKPWRAASDNGCCFFLPSLFQCLDAQLLLPISHLCLFLCCLSPPLLHLCSVASKLSVFFPSPPAPILYLLLFRSLASSPGCVSPPSFSAWFSAPFLDRRSLFAVLPIPSCAMSASSDSPSLSPEASAASQSLGDRVAECLFSVFASAVPRRGKPDAATGEWTVLAGFALEIGEEEAEERRAHSEGCRLAHREKDQQEREQLPLLQTPDVTLSFCSDPQRSQDPELLPVKLTGAHPPSSSSFSSSPSSSSSVHAFRSSVFCPLVVATGSRCIGRCRLLPPASLPLRSCAQHPHETQGFPDLADRLVSGPPSNAVACEASDRVSPTSTAVSPLLHCLDTSPSRPPASGKKTESLKSAKCSRRASLSPERRDGPVSCRSKERDKAAVVDRTEESHAWAKSPASNAPVGTGGGTLTVRGGRGGDLQPLCEGRRSDASSFLYCSSFSTCAGIRSEETSSASPSSSPSSSSPCSRECSSSSCDGASSEKMKHRRVSPSAPPISVEEEPAKDPERRQAPPAASFASPFPPQVYRQWTQGSCVCVHDSHAEVLARRALKRYLVLGMLSQLHAFLGESRRRVLRIQETLAAVEASRARTRETERRPVAQNRRGHNPAARGERACDTLARESKDEEKKVERFAREQKEVEGGEEAEPGEAASRGNLVGEGEIQASDEDAAAAREEGDLNTNSVPHLKAESRLLRNLTEDVHALALFLLHPFPSSLGFLSSSQNPRCSSLAVTGEETGSGGLGLPSGRQPGRSQRDDERVAKAGDNVWIEFVPLSLSFRTKGDVRLHFYASMAPCGDAAVAPRDVEDKDLDETGDGRDGGDAETEREGDARGAKRGEFVSERSATGSGFHEGEPHAVGSAETKGDEWTRKEREGDDEGTNGYPDDTEKPSGRRNGRISSVIENGRDRKCRRKKEHKEKDSGVAFRFRPTGAKPVSVAARSDERTSLQTTEQDLLSVQRRGLLRFKPGRSDLPSHLRSVSLSCSDKLWSWNCLGWEGAVLSRILSSPLLPFSITVGEASVCLSALKLSLVCRENPHPEGGEERVSAKLAPLFLASQSAHPRGNVPVLAKTTSANCFLGSREAAERRRATETERVSAGGEMRKNATNENREDARQNPALADKQGTLREAKTTCETELKMGQGGRQNGETKTETEGLHGSGSTHLQDRSGVFSQHEPHSNTNGKFAVEHPKTQLPKTSSSSAHSSGSQKKRKLKEWEGKCSLPPVRSSGLSIAWHRAPLSEFPPCYQALLSPELIQKDAGVPATCVAAPVRGFSEAVKSQENASLCFCCSFSSKTFHEVTVGRSGLLHRTFQKRAENCSYLHSELCKANLGRLYLHLTKLTTDELPRVLREALATLAAAAEELESQSVSAVEVSNAVSVARKVLSEVGGRGLVPLHREEETPKFGRTYAGPKEKSLHVNATETKTATITYASLKAMSVEYRERKAEWRARGGGWHIKDPSFQFDNAIGEFGPDPFDFIVEDLSKDS</sequence>
<gene>
    <name evidence="14" type="ORF">TGRUB_244680</name>
</gene>
<keyword evidence="4" id="KW-0862">Zinc</keyword>
<name>A0A086LUP7_TOXGO</name>
<dbReference type="GO" id="GO:0008033">
    <property type="term" value="P:tRNA processing"/>
    <property type="evidence" value="ECO:0007669"/>
    <property type="project" value="UniProtKB-KW"/>
</dbReference>
<dbReference type="InterPro" id="IPR002466">
    <property type="entry name" value="A_deamin"/>
</dbReference>
<feature type="domain" description="A to I editase" evidence="13">
    <location>
        <begin position="807"/>
        <end position="1084"/>
    </location>
</feature>
<protein>
    <recommendedName>
        <fullName evidence="9">tRNA-specific adenosine deaminase 1</fullName>
        <ecNumber evidence="8">3.5.4.34</ecNumber>
    </recommendedName>
    <alternativeName>
        <fullName evidence="10">tRNA-specific adenosine-37 deaminase</fullName>
    </alternativeName>
</protein>
<dbReference type="GO" id="GO:0003723">
    <property type="term" value="F:RNA binding"/>
    <property type="evidence" value="ECO:0007669"/>
    <property type="project" value="InterPro"/>
</dbReference>